<dbReference type="InterPro" id="IPR039018">
    <property type="entry name" value="VapC20-like"/>
</dbReference>
<evidence type="ECO:0000256" key="6">
    <source>
        <dbReference type="HAMAP-Rule" id="MF_00265"/>
    </source>
</evidence>
<dbReference type="HAMAP" id="MF_00265">
    <property type="entry name" value="VapC_Nob1"/>
    <property type="match status" value="1"/>
</dbReference>
<comment type="cofactor">
    <cofactor evidence="6">
        <name>Mg(2+)</name>
        <dbReference type="ChEBI" id="CHEBI:18420"/>
    </cofactor>
</comment>
<keyword evidence="6" id="KW-0800">Toxin</keyword>
<keyword evidence="4 6" id="KW-0378">Hydrolase</keyword>
<dbReference type="EC" id="3.1.-.-" evidence="6"/>
<evidence type="ECO:0000256" key="4">
    <source>
        <dbReference type="ARBA" id="ARBA00022801"/>
    </source>
</evidence>
<dbReference type="InterPro" id="IPR002716">
    <property type="entry name" value="PIN_dom"/>
</dbReference>
<keyword evidence="3 6" id="KW-0479">Metal-binding</keyword>
<reference evidence="8 9" key="1">
    <citation type="submission" date="2021-01" db="EMBL/GenBank/DDBJ databases">
        <title>Whole genome shotgun sequence of Microbispora amethystogenes NBRC 101907.</title>
        <authorList>
            <person name="Komaki H."/>
            <person name="Tamura T."/>
        </authorList>
    </citation>
    <scope>NUCLEOTIDE SEQUENCE [LARGE SCALE GENOMIC DNA]</scope>
    <source>
        <strain evidence="8 9">NBRC 101907</strain>
    </source>
</reference>
<dbReference type="SUPFAM" id="SSF88723">
    <property type="entry name" value="PIN domain-like"/>
    <property type="match status" value="1"/>
</dbReference>
<gene>
    <name evidence="6" type="primary">vapC</name>
    <name evidence="8" type="ORF">Mam01_46120</name>
</gene>
<accession>A0ABQ4FI57</accession>
<dbReference type="EMBL" id="BOOB01000036">
    <property type="protein sequence ID" value="GIH34448.1"/>
    <property type="molecule type" value="Genomic_DNA"/>
</dbReference>
<keyword evidence="2 6" id="KW-0540">Nuclease</keyword>
<evidence type="ECO:0000313" key="9">
    <source>
        <dbReference type="Proteomes" id="UP000651728"/>
    </source>
</evidence>
<keyword evidence="9" id="KW-1185">Reference proteome</keyword>
<dbReference type="PANTHER" id="PTHR42188">
    <property type="entry name" value="23S RRNA-SPECIFIC ENDONUCLEASE VAPC20"/>
    <property type="match status" value="1"/>
</dbReference>
<comment type="caution">
    <text evidence="8">The sequence shown here is derived from an EMBL/GenBank/DDBJ whole genome shotgun (WGS) entry which is preliminary data.</text>
</comment>
<feature type="binding site" evidence="6">
    <location>
        <position position="5"/>
    </location>
    <ligand>
        <name>Mg(2+)</name>
        <dbReference type="ChEBI" id="CHEBI:18420"/>
    </ligand>
</feature>
<comment type="function">
    <text evidence="6">Toxic component of a toxin-antitoxin (TA) system. An RNase.</text>
</comment>
<proteinExistence type="inferred from homology"/>
<keyword evidence="1 6" id="KW-1277">Toxin-antitoxin system</keyword>
<dbReference type="RefSeq" id="WP_204287263.1">
    <property type="nucleotide sequence ID" value="NZ_BAABEJ010000019.1"/>
</dbReference>
<dbReference type="InterPro" id="IPR022907">
    <property type="entry name" value="VapC_family"/>
</dbReference>
<evidence type="ECO:0000256" key="3">
    <source>
        <dbReference type="ARBA" id="ARBA00022723"/>
    </source>
</evidence>
<protein>
    <recommendedName>
        <fullName evidence="6">Ribonuclease VapC</fullName>
        <shortName evidence="6">RNase VapC</shortName>
        <ecNumber evidence="6">3.1.-.-</ecNumber>
    </recommendedName>
    <alternativeName>
        <fullName evidence="6">Toxin VapC</fullName>
    </alternativeName>
</protein>
<evidence type="ECO:0000259" key="7">
    <source>
        <dbReference type="Pfam" id="PF01850"/>
    </source>
</evidence>
<sequence length="140" mass="15208">MILVDAGPLVAAAIRNDAHHERCAREFERLFKEGHDLGVTGFVAAEVCYWLGKASARLEAAFLRSLESGLMTLVDLTKADLARVAVLVERYADLPLGGGDASVVAVAERLKINQVFTIDVRHFSVVRPVHVPAFSLLPSN</sequence>
<organism evidence="8 9">
    <name type="scientific">Microbispora amethystogenes</name>
    <dbReference type="NCBI Taxonomy" id="1427754"/>
    <lineage>
        <taxon>Bacteria</taxon>
        <taxon>Bacillati</taxon>
        <taxon>Actinomycetota</taxon>
        <taxon>Actinomycetes</taxon>
        <taxon>Streptosporangiales</taxon>
        <taxon>Streptosporangiaceae</taxon>
        <taxon>Microbispora</taxon>
    </lineage>
</organism>
<name>A0ABQ4FI57_9ACTN</name>
<comment type="similarity">
    <text evidence="6">Belongs to the PINc/VapC protein family.</text>
</comment>
<dbReference type="Gene3D" id="3.40.50.1010">
    <property type="entry name" value="5'-nuclease"/>
    <property type="match status" value="1"/>
</dbReference>
<evidence type="ECO:0000256" key="2">
    <source>
        <dbReference type="ARBA" id="ARBA00022722"/>
    </source>
</evidence>
<dbReference type="InterPro" id="IPR029060">
    <property type="entry name" value="PIN-like_dom_sf"/>
</dbReference>
<evidence type="ECO:0000313" key="8">
    <source>
        <dbReference type="EMBL" id="GIH34448.1"/>
    </source>
</evidence>
<feature type="domain" description="PIN" evidence="7">
    <location>
        <begin position="2"/>
        <end position="123"/>
    </location>
</feature>
<evidence type="ECO:0000256" key="5">
    <source>
        <dbReference type="ARBA" id="ARBA00022842"/>
    </source>
</evidence>
<dbReference type="PANTHER" id="PTHR42188:SF1">
    <property type="entry name" value="23S RRNA-SPECIFIC ENDONUCLEASE VAPC20"/>
    <property type="match status" value="1"/>
</dbReference>
<feature type="binding site" evidence="6">
    <location>
        <position position="100"/>
    </location>
    <ligand>
        <name>Mg(2+)</name>
        <dbReference type="ChEBI" id="CHEBI:18420"/>
    </ligand>
</feature>
<dbReference type="Pfam" id="PF01850">
    <property type="entry name" value="PIN"/>
    <property type="match status" value="1"/>
</dbReference>
<dbReference type="Proteomes" id="UP000651728">
    <property type="component" value="Unassembled WGS sequence"/>
</dbReference>
<evidence type="ECO:0000256" key="1">
    <source>
        <dbReference type="ARBA" id="ARBA00022649"/>
    </source>
</evidence>
<keyword evidence="5 6" id="KW-0460">Magnesium</keyword>